<feature type="coiled-coil region" evidence="1">
    <location>
        <begin position="233"/>
        <end position="264"/>
    </location>
</feature>
<sequence>MLRQGNINPKVRIYRYICKGTFDAFAWQTISRKANFIEQFMKGDTTIREMEDLGDGALDYETMVAIASENPLIMERMKMQTEVSKYSLLEAKHKNNIFRLQDKILNAKNRINTFTNRYTNILEDINQRTKETIVTKEDDSTEDIENKFKFIFYTNDNHIMEDRLEVGSYIIEKFRNLSISDDIVYIGKYRGFEIGIQKKLLSENQLARVLKVKYKNQYEIESSSSEIGITRRIDNLLNKLEEKANQTKNIIEEEKEILKSAEMEVKAPFRYTKELIKAKRKLKEIEQNLCKQ</sequence>
<geneLocation type="plasmid" evidence="2 3">
    <name>pCLJ</name>
</geneLocation>
<keyword evidence="2" id="KW-0067">ATP-binding</keyword>
<keyword evidence="2" id="KW-0547">Nucleotide-binding</keyword>
<evidence type="ECO:0000313" key="3">
    <source>
        <dbReference type="Proteomes" id="UP000002333"/>
    </source>
</evidence>
<dbReference type="Proteomes" id="UP000002333">
    <property type="component" value="Plasmid pCLJ"/>
</dbReference>
<dbReference type="KEGG" id="cbi:CLJ_0276"/>
<reference evidence="3" key="2">
    <citation type="submission" date="2008-05" db="EMBL/GenBank/DDBJ databases">
        <title>Genome sequence of Clostridium botulinum Ba4 strain 657 plasmid pCLJ.</title>
        <authorList>
            <person name="Shrivastava S."/>
            <person name="Brown J.L."/>
            <person name="Bruce D."/>
            <person name="Detter C."/>
            <person name="Munk C."/>
            <person name="Smith L.A."/>
            <person name="Smith T.J."/>
            <person name="Sutton G."/>
            <person name="Brettin T.S."/>
        </authorList>
    </citation>
    <scope>NUCLEOTIDE SEQUENCE [LARGE SCALE GENOMIC DNA]</scope>
    <source>
        <strain evidence="3">657 / Type Ba4</strain>
        <plasmid evidence="3">pCLJ</plasmid>
    </source>
</reference>
<reference evidence="2 3" key="1">
    <citation type="journal article" date="2007" name="PLoS ONE">
        <title>Analysis of the neurotoxin complex genes in Clostridium botulinum A1-A4 and B1 strains: BoNT/A3, /Ba4 and /B1 clusters are located within plasmids.</title>
        <authorList>
            <person name="Smith T.J."/>
            <person name="Hill K.K."/>
            <person name="Foley B.T."/>
            <person name="Detter J.C."/>
            <person name="Munk A.C."/>
            <person name="Bruce D.C."/>
            <person name="Doggett N.A."/>
            <person name="Smith L.A."/>
            <person name="Marks J.D."/>
            <person name="Xie G."/>
            <person name="Brettin T.S."/>
        </authorList>
    </citation>
    <scope>NUCLEOTIDE SEQUENCE [LARGE SCALE GENOMIC DNA]</scope>
    <source>
        <strain evidence="3">657 / Type Ba4</strain>
    </source>
</reference>
<dbReference type="EMBL" id="CP001081">
    <property type="protein sequence ID" value="ACQ51140.1"/>
    <property type="molecule type" value="Genomic_DNA"/>
</dbReference>
<evidence type="ECO:0000256" key="1">
    <source>
        <dbReference type="SAM" id="Coils"/>
    </source>
</evidence>
<keyword evidence="1" id="KW-0175">Coiled coil</keyword>
<organism evidence="2 3">
    <name type="scientific">Clostridium botulinum (strain 657 / Type Ba4)</name>
    <dbReference type="NCBI Taxonomy" id="515621"/>
    <lineage>
        <taxon>Bacteria</taxon>
        <taxon>Bacillati</taxon>
        <taxon>Bacillota</taxon>
        <taxon>Clostridia</taxon>
        <taxon>Eubacteriales</taxon>
        <taxon>Clostridiaceae</taxon>
        <taxon>Clostridium</taxon>
    </lineage>
</organism>
<dbReference type="GO" id="GO:0004386">
    <property type="term" value="F:helicase activity"/>
    <property type="evidence" value="ECO:0007669"/>
    <property type="project" value="UniProtKB-KW"/>
</dbReference>
<dbReference type="AlphaFoldDB" id="A0A3F2ZV70"/>
<accession>A0A3F2ZV70</accession>
<protein>
    <submittedName>
        <fullName evidence="2">Superfamily II DNA and RNA helicase</fullName>
    </submittedName>
</protein>
<gene>
    <name evidence="2" type="ordered locus">CLJ_0276</name>
</gene>
<keyword evidence="2" id="KW-0378">Hydrolase</keyword>
<keyword evidence="2" id="KW-0614">Plasmid</keyword>
<proteinExistence type="predicted"/>
<keyword evidence="2" id="KW-0347">Helicase</keyword>
<name>A0A3F2ZV70_CLOB6</name>
<dbReference type="RefSeq" id="WP_012720144.1">
    <property type="nucleotide sequence ID" value="NC_012654.1"/>
</dbReference>
<evidence type="ECO:0000313" key="2">
    <source>
        <dbReference type="EMBL" id="ACQ51140.1"/>
    </source>
</evidence>